<dbReference type="STRING" id="56193.YP76_10195"/>
<evidence type="ECO:0000313" key="1">
    <source>
        <dbReference type="EMBL" id="KKW92290.1"/>
    </source>
</evidence>
<organism evidence="1 2">
    <name type="scientific">Sphingobium chungbukense</name>
    <dbReference type="NCBI Taxonomy" id="56193"/>
    <lineage>
        <taxon>Bacteria</taxon>
        <taxon>Pseudomonadati</taxon>
        <taxon>Pseudomonadota</taxon>
        <taxon>Alphaproteobacteria</taxon>
        <taxon>Sphingomonadales</taxon>
        <taxon>Sphingomonadaceae</taxon>
        <taxon>Sphingobium</taxon>
    </lineage>
</organism>
<evidence type="ECO:0008006" key="3">
    <source>
        <dbReference type="Google" id="ProtNLM"/>
    </source>
</evidence>
<name>A0A0M3AR28_9SPHN</name>
<accession>A0A0M3AR28</accession>
<dbReference type="Pfam" id="PF08238">
    <property type="entry name" value="Sel1"/>
    <property type="match status" value="4"/>
</dbReference>
<dbReference type="AlphaFoldDB" id="A0A0M3AR28"/>
<protein>
    <recommendedName>
        <fullName evidence="3">Sel1 repeat family protein</fullName>
    </recommendedName>
</protein>
<evidence type="ECO:0000313" key="2">
    <source>
        <dbReference type="Proteomes" id="UP000033874"/>
    </source>
</evidence>
<proteinExistence type="predicted"/>
<dbReference type="PANTHER" id="PTHR45011:SF1">
    <property type="entry name" value="DAP3-BINDING CELL DEATH ENHANCER 1"/>
    <property type="match status" value="1"/>
</dbReference>
<dbReference type="Gene3D" id="1.25.40.10">
    <property type="entry name" value="Tetratricopeptide repeat domain"/>
    <property type="match status" value="2"/>
</dbReference>
<dbReference type="InterPro" id="IPR011990">
    <property type="entry name" value="TPR-like_helical_dom_sf"/>
</dbReference>
<dbReference type="PANTHER" id="PTHR45011">
    <property type="entry name" value="DAP3-BINDING CELL DEATH ENHANCER 1"/>
    <property type="match status" value="1"/>
</dbReference>
<gene>
    <name evidence="1" type="ORF">YP76_10195</name>
</gene>
<dbReference type="EMBL" id="LBIC01000004">
    <property type="protein sequence ID" value="KKW92290.1"/>
    <property type="molecule type" value="Genomic_DNA"/>
</dbReference>
<dbReference type="InterPro" id="IPR006597">
    <property type="entry name" value="Sel1-like"/>
</dbReference>
<reference evidence="1 2" key="1">
    <citation type="submission" date="2015-04" db="EMBL/GenBank/DDBJ databases">
        <title>Genome sequence of aromatic hydrocarbons-degrading Sphingobium chungbukense DJ77.</title>
        <authorList>
            <person name="Kim Y.-C."/>
            <person name="Chae J.-C."/>
        </authorList>
    </citation>
    <scope>NUCLEOTIDE SEQUENCE [LARGE SCALE GENOMIC DNA]</scope>
    <source>
        <strain evidence="1 2">DJ77</strain>
    </source>
</reference>
<sequence length="253" mass="27225">MTEPSLPSLAELSAMSADTLAARLAEPGSDRAALIRIAAEGGVVQAQLLLGQMLLDGIELPADPRAAFGWFNRAAASHDMFALNMVGRCYELGWGVAVDPDRAMECYRVAAGRGLAEAMYNYATQLALRDEHEAALDWFRKAASDPGLIGAKAANYIGSFHEDGWAVAPDREEALRHYRIAAQSGDFRGQFNLARLLAEDGATDEALSWLGRVRETATPAFLDKAADHLRHSSDAIMRQAGLAVLLGKEAPIC</sequence>
<comment type="caution">
    <text evidence="1">The sequence shown here is derived from an EMBL/GenBank/DDBJ whole genome shotgun (WGS) entry which is preliminary data.</text>
</comment>
<keyword evidence="2" id="KW-1185">Reference proteome</keyword>
<dbReference type="RefSeq" id="WP_046763494.1">
    <property type="nucleotide sequence ID" value="NZ_LBIC01000004.1"/>
</dbReference>
<dbReference type="PATRIC" id="fig|56193.3.peg.2115"/>
<dbReference type="Proteomes" id="UP000033874">
    <property type="component" value="Unassembled WGS sequence"/>
</dbReference>
<dbReference type="SUPFAM" id="SSF81901">
    <property type="entry name" value="HCP-like"/>
    <property type="match status" value="1"/>
</dbReference>
<dbReference type="SMART" id="SM00671">
    <property type="entry name" value="SEL1"/>
    <property type="match status" value="4"/>
</dbReference>
<dbReference type="InterPro" id="IPR052748">
    <property type="entry name" value="ISR_Activator"/>
</dbReference>